<comment type="caution">
    <text evidence="1">The sequence shown here is derived from an EMBL/GenBank/DDBJ whole genome shotgun (WGS) entry which is preliminary data.</text>
</comment>
<evidence type="ECO:0000313" key="1">
    <source>
        <dbReference type="EMBL" id="CAD8111177.1"/>
    </source>
</evidence>
<keyword evidence="2" id="KW-1185">Reference proteome</keyword>
<sequence length="94" mass="11327">MKLKILIDSLKEDFSKKNLMQETANKNKILRMELTSPQLFKKIIRDYRLRDLYQRIQNIVQSMIQVDDVEKYSINRYDKVIIRYTKGKLGKSMI</sequence>
<gene>
    <name evidence="1" type="ORF">PPRIM_AZ9-3.1.T1460137</name>
</gene>
<protein>
    <submittedName>
        <fullName evidence="1">Uncharacterized protein</fullName>
    </submittedName>
</protein>
<proteinExistence type="predicted"/>
<name>A0A8S1Q7P1_PARPR</name>
<dbReference type="Proteomes" id="UP000688137">
    <property type="component" value="Unassembled WGS sequence"/>
</dbReference>
<dbReference type="EMBL" id="CAJJDM010000150">
    <property type="protein sequence ID" value="CAD8111177.1"/>
    <property type="molecule type" value="Genomic_DNA"/>
</dbReference>
<dbReference type="AlphaFoldDB" id="A0A8S1Q7P1"/>
<accession>A0A8S1Q7P1</accession>
<evidence type="ECO:0000313" key="2">
    <source>
        <dbReference type="Proteomes" id="UP000688137"/>
    </source>
</evidence>
<organism evidence="1 2">
    <name type="scientific">Paramecium primaurelia</name>
    <dbReference type="NCBI Taxonomy" id="5886"/>
    <lineage>
        <taxon>Eukaryota</taxon>
        <taxon>Sar</taxon>
        <taxon>Alveolata</taxon>
        <taxon>Ciliophora</taxon>
        <taxon>Intramacronucleata</taxon>
        <taxon>Oligohymenophorea</taxon>
        <taxon>Peniculida</taxon>
        <taxon>Parameciidae</taxon>
        <taxon>Paramecium</taxon>
    </lineage>
</organism>
<reference evidence="1" key="1">
    <citation type="submission" date="2021-01" db="EMBL/GenBank/DDBJ databases">
        <authorList>
            <consortium name="Genoscope - CEA"/>
            <person name="William W."/>
        </authorList>
    </citation>
    <scope>NUCLEOTIDE SEQUENCE</scope>
</reference>